<feature type="domain" description="Thioredoxin" evidence="1">
    <location>
        <begin position="41"/>
        <end position="186"/>
    </location>
</feature>
<dbReference type="PROSITE" id="PS51352">
    <property type="entry name" value="THIOREDOXIN_2"/>
    <property type="match status" value="1"/>
</dbReference>
<dbReference type="Pfam" id="PF00578">
    <property type="entry name" value="AhpC-TSA"/>
    <property type="match status" value="1"/>
</dbReference>
<dbReference type="PROSITE" id="PS51257">
    <property type="entry name" value="PROKAR_LIPOPROTEIN"/>
    <property type="match status" value="1"/>
</dbReference>
<dbReference type="Gene3D" id="3.40.30.10">
    <property type="entry name" value="Glutaredoxin"/>
    <property type="match status" value="1"/>
</dbReference>
<reference evidence="2 3" key="1">
    <citation type="submission" date="2017-02" db="EMBL/GenBank/DDBJ databases">
        <authorList>
            <person name="Peterson S.W."/>
        </authorList>
    </citation>
    <scope>NUCLEOTIDE SEQUENCE [LARGE SCALE GENOMIC DNA]</scope>
    <source>
        <strain evidence="2 3">DSM 22323</strain>
    </source>
</reference>
<dbReference type="InterPro" id="IPR036249">
    <property type="entry name" value="Thioredoxin-like_sf"/>
</dbReference>
<dbReference type="AlphaFoldDB" id="A0A1T5DUU2"/>
<dbReference type="GO" id="GO:0016209">
    <property type="term" value="F:antioxidant activity"/>
    <property type="evidence" value="ECO:0007669"/>
    <property type="project" value="InterPro"/>
</dbReference>
<sequence>MKKLLLLTLILPFAFSCQKKEEPDIDRTKELAEYRKKLITLEPEQKLKDFSAKTISGKTFNTKDYLGKTLVIIVYRKDYLQKSDTYDMPAEMNRVYEATKDKANFIGILEDHDDDQKALHQMMKNSGILFDQIDNTQSTEKQKQILLGSFCYPLKTVIDKDGKIVYSKCGGHGEENLIEAINSLGEKQ</sequence>
<gene>
    <name evidence="2" type="ORF">SAMN05660477_01032</name>
</gene>
<dbReference type="OrthoDB" id="764461at2"/>
<proteinExistence type="predicted"/>
<name>A0A1T5DUU2_9FLAO</name>
<organism evidence="2 3">
    <name type="scientific">Soonwooa buanensis</name>
    <dbReference type="NCBI Taxonomy" id="619805"/>
    <lineage>
        <taxon>Bacteria</taxon>
        <taxon>Pseudomonadati</taxon>
        <taxon>Bacteroidota</taxon>
        <taxon>Flavobacteriia</taxon>
        <taxon>Flavobacteriales</taxon>
        <taxon>Weeksellaceae</taxon>
        <taxon>Chryseobacterium group</taxon>
        <taxon>Soonwooa</taxon>
    </lineage>
</organism>
<dbReference type="EMBL" id="FUYZ01000002">
    <property type="protein sequence ID" value="SKB75409.1"/>
    <property type="molecule type" value="Genomic_DNA"/>
</dbReference>
<dbReference type="RefSeq" id="WP_079666301.1">
    <property type="nucleotide sequence ID" value="NZ_FUYZ01000002.1"/>
</dbReference>
<evidence type="ECO:0000313" key="2">
    <source>
        <dbReference type="EMBL" id="SKB75409.1"/>
    </source>
</evidence>
<evidence type="ECO:0000259" key="1">
    <source>
        <dbReference type="PROSITE" id="PS51352"/>
    </source>
</evidence>
<dbReference type="STRING" id="619805.SAMN05660477_01032"/>
<dbReference type="GO" id="GO:0016491">
    <property type="term" value="F:oxidoreductase activity"/>
    <property type="evidence" value="ECO:0007669"/>
    <property type="project" value="InterPro"/>
</dbReference>
<dbReference type="InterPro" id="IPR013766">
    <property type="entry name" value="Thioredoxin_domain"/>
</dbReference>
<evidence type="ECO:0000313" key="3">
    <source>
        <dbReference type="Proteomes" id="UP000191112"/>
    </source>
</evidence>
<dbReference type="InterPro" id="IPR000866">
    <property type="entry name" value="AhpC/TSA"/>
</dbReference>
<dbReference type="Proteomes" id="UP000191112">
    <property type="component" value="Unassembled WGS sequence"/>
</dbReference>
<protein>
    <submittedName>
        <fullName evidence="2">Peroxiredoxin</fullName>
    </submittedName>
</protein>
<accession>A0A1T5DUU2</accession>
<dbReference type="SUPFAM" id="SSF52833">
    <property type="entry name" value="Thioredoxin-like"/>
    <property type="match status" value="1"/>
</dbReference>
<keyword evidence="3" id="KW-1185">Reference proteome</keyword>